<dbReference type="InterPro" id="IPR001394">
    <property type="entry name" value="Peptidase_C19_UCH"/>
</dbReference>
<dbReference type="EC" id="3.4.19.12" evidence="2"/>
<feature type="compositionally biased region" description="Acidic residues" evidence="8">
    <location>
        <begin position="872"/>
        <end position="887"/>
    </location>
</feature>
<gene>
    <name evidence="10" type="ORF">FOB64_004249</name>
</gene>
<dbReference type="Pfam" id="PF13446">
    <property type="entry name" value="RPT"/>
    <property type="match status" value="3"/>
</dbReference>
<dbReference type="CDD" id="cd02666">
    <property type="entry name" value="Peptidase_C19J"/>
    <property type="match status" value="1"/>
</dbReference>
<feature type="coiled-coil region" evidence="7">
    <location>
        <begin position="1072"/>
        <end position="1099"/>
    </location>
</feature>
<feature type="region of interest" description="Disordered" evidence="8">
    <location>
        <begin position="857"/>
        <end position="893"/>
    </location>
</feature>
<dbReference type="GO" id="GO:0016579">
    <property type="term" value="P:protein deubiquitination"/>
    <property type="evidence" value="ECO:0007669"/>
    <property type="project" value="InterPro"/>
</dbReference>
<evidence type="ECO:0000313" key="11">
    <source>
        <dbReference type="Proteomes" id="UP000536275"/>
    </source>
</evidence>
<dbReference type="GO" id="GO:0043161">
    <property type="term" value="P:proteasome-mediated ubiquitin-dependent protein catabolic process"/>
    <property type="evidence" value="ECO:0007669"/>
    <property type="project" value="InterPro"/>
</dbReference>
<dbReference type="Pfam" id="PF00443">
    <property type="entry name" value="UCH"/>
    <property type="match status" value="1"/>
</dbReference>
<dbReference type="InterPro" id="IPR028889">
    <property type="entry name" value="USP"/>
</dbReference>
<dbReference type="SUPFAM" id="SSF54001">
    <property type="entry name" value="Cysteine proteinases"/>
    <property type="match status" value="1"/>
</dbReference>
<evidence type="ECO:0000256" key="4">
    <source>
        <dbReference type="ARBA" id="ARBA00022786"/>
    </source>
</evidence>
<comment type="caution">
    <text evidence="10">The sequence shown here is derived from an EMBL/GenBank/DDBJ whole genome shotgun (WGS) entry which is preliminary data.</text>
</comment>
<evidence type="ECO:0000256" key="8">
    <source>
        <dbReference type="SAM" id="MobiDB-lite"/>
    </source>
</evidence>
<dbReference type="PROSITE" id="PS00972">
    <property type="entry name" value="USP_1"/>
    <property type="match status" value="1"/>
</dbReference>
<dbReference type="Gene3D" id="3.90.70.10">
    <property type="entry name" value="Cysteine proteinases"/>
    <property type="match status" value="2"/>
</dbReference>
<comment type="catalytic activity">
    <reaction evidence="1">
        <text>Thiol-dependent hydrolysis of ester, thioester, amide, peptide and isopeptide bonds formed by the C-terminal Gly of ubiquitin (a 76-residue protein attached to proteins as an intracellular targeting signal).</text>
        <dbReference type="EC" id="3.4.19.12"/>
    </reaction>
</comment>
<keyword evidence="4" id="KW-0833">Ubl conjugation pathway</keyword>
<keyword evidence="5 10" id="KW-0378">Hydrolase</keyword>
<evidence type="ECO:0000256" key="2">
    <source>
        <dbReference type="ARBA" id="ARBA00012759"/>
    </source>
</evidence>
<evidence type="ECO:0000256" key="7">
    <source>
        <dbReference type="SAM" id="Coils"/>
    </source>
</evidence>
<keyword evidence="3" id="KW-0645">Protease</keyword>
<keyword evidence="7" id="KW-0175">Coiled coil</keyword>
<evidence type="ECO:0000259" key="9">
    <source>
        <dbReference type="PROSITE" id="PS50235"/>
    </source>
</evidence>
<dbReference type="Proteomes" id="UP000536275">
    <property type="component" value="Unassembled WGS sequence"/>
</dbReference>
<dbReference type="InterPro" id="IPR018200">
    <property type="entry name" value="USP_CS"/>
</dbReference>
<dbReference type="EMBL" id="JABWAD010000055">
    <property type="protein sequence ID" value="KAF6066783.1"/>
    <property type="molecule type" value="Genomic_DNA"/>
</dbReference>
<name>A0A8H6BWR1_CANAX</name>
<feature type="region of interest" description="Disordered" evidence="8">
    <location>
        <begin position="1"/>
        <end position="27"/>
    </location>
</feature>
<dbReference type="AlphaFoldDB" id="A0A8H6BWR1"/>
<evidence type="ECO:0000256" key="3">
    <source>
        <dbReference type="ARBA" id="ARBA00022670"/>
    </source>
</evidence>
<feature type="domain" description="USP" evidence="9">
    <location>
        <begin position="657"/>
        <end position="1177"/>
    </location>
</feature>
<evidence type="ECO:0000256" key="1">
    <source>
        <dbReference type="ARBA" id="ARBA00000707"/>
    </source>
</evidence>
<dbReference type="InterPro" id="IPR044635">
    <property type="entry name" value="UBP14-like"/>
</dbReference>
<keyword evidence="6" id="KW-0788">Thiol protease</keyword>
<accession>A0A8H6BWR1</accession>
<dbReference type="GO" id="GO:0070628">
    <property type="term" value="F:proteasome binding"/>
    <property type="evidence" value="ECO:0007669"/>
    <property type="project" value="TreeGrafter"/>
</dbReference>
<dbReference type="GO" id="GO:0004843">
    <property type="term" value="F:cysteine-type deubiquitinase activity"/>
    <property type="evidence" value="ECO:0007669"/>
    <property type="project" value="UniProtKB-EC"/>
</dbReference>
<dbReference type="InterPro" id="IPR025305">
    <property type="entry name" value="UCH_repeat_domain"/>
</dbReference>
<protein>
    <recommendedName>
        <fullName evidence="2">ubiquitinyl hydrolase 1</fullName>
        <ecNumber evidence="2">3.4.19.12</ecNumber>
    </recommendedName>
</protein>
<sequence length="1193" mass="137552">MDNEATIPSSLASTEAENVDTETANSDKSLSHINRSKLVSYPFKTLNRILDDLKWTIPVQEKYNFSMLNSKPIDYSEELSKVVNSSVTHFETLILNNDLEYCKSVEKVEYSNSQQVLYIMRGILSDKKHGTYHFRLAALETDSNPFVTKLIDKHQYHVIPKSSISAHDLQILLENTIDVDKIIDDAFFKSLNSPNGQILRVTLFKAEFTQEDLVPLTDEEIIRERYLEGIKRHPNLSPETIPNQLHCIKTLIKVLRGPVTLKPEDTIKTINLKNTVMDAQIDVNLLFEKLSFTLNGDEAVPPDLNNLPDLKESYIRKILELIFFAKNVMVPNNEFQTLYSFSDNMSQVFHTIVEYDKNVSVRHFSSNYSNRFPYFINLSASAYFSDELIIKCFELTVQSDSINQLYYVDSLKQIRSFRNNNGGYSVNNKLDIYFRQRNLIGYSDFLESMKILGLAVESNETETIDDDVIIAMYRSQFKNDPKNYQYYNNHLKRIAERVVPIDLALEELSIEEITEDDVVITAYEFKLDELLQSNGFNGNANEVIFLNKALLSVAVHRRSYILLEYLETKLPDYVKIPTMNEMTTRKAFETLDIDVQASESEIISNFQNKFLKGNVDIRLLRYALKLIAESKKSEILLSFLRTGKIDTSLLPAQNWPAGLDNIGNTCYLNSLLQYYFCIKPLRELILTFNENNFSANDYPETRKIGGRKVENMELQRSNQFVYQLRRLFQEMIYSNKRCVQPSKELAYLSFLPLSQPVNFKNQKKTDYSGRTTIEENKQVQLAETKDNQSVGTESVHGELDGVLYQQSENGLSTDKDVTMTDGDDEINTEVKDIIDMDREVETGMEIETDVDESNKNYSMAVESPSSSRSMIEDEVETPDTSSSEDDVVGSSPKILPISSDQIESTIEVGRQQDVTECIENVTYQIETALPPQLIDKDGEQHDLIKQLFCGKTKQTITPLDKPDEPPRVSLERFFSLIINVSDHPKSIYDALDYYFNEDVVKLDEGLVKKSITISELPQILQFHVQRVLFDREKLMAYKSIEPIPNQVLKITEKYLENKIISDDSLSIELSTIQTINDEIRKLTSNLEDIDNRLNELNHLISIQFQDYKSIAYNIFAVFIHRGEASYGHYWVYIKDPHNNNIFRKYNDEIVTEVPASEIFNFLETNTATPYYIVYIKEELESSYIEPLKREIKE</sequence>
<dbReference type="PANTHER" id="PTHR43982">
    <property type="entry name" value="UBIQUITIN CARBOXYL-TERMINAL HYDROLASE"/>
    <property type="match status" value="1"/>
</dbReference>
<proteinExistence type="predicted"/>
<dbReference type="GO" id="GO:0061136">
    <property type="term" value="P:regulation of proteasomal protein catabolic process"/>
    <property type="evidence" value="ECO:0007669"/>
    <property type="project" value="TreeGrafter"/>
</dbReference>
<evidence type="ECO:0000256" key="5">
    <source>
        <dbReference type="ARBA" id="ARBA00022801"/>
    </source>
</evidence>
<dbReference type="InterPro" id="IPR038765">
    <property type="entry name" value="Papain-like_cys_pep_sf"/>
</dbReference>
<evidence type="ECO:0000256" key="6">
    <source>
        <dbReference type="ARBA" id="ARBA00022807"/>
    </source>
</evidence>
<organism evidence="10 11">
    <name type="scientific">Candida albicans</name>
    <name type="common">Yeast</name>
    <dbReference type="NCBI Taxonomy" id="5476"/>
    <lineage>
        <taxon>Eukaryota</taxon>
        <taxon>Fungi</taxon>
        <taxon>Dikarya</taxon>
        <taxon>Ascomycota</taxon>
        <taxon>Saccharomycotina</taxon>
        <taxon>Pichiomycetes</taxon>
        <taxon>Debaryomycetaceae</taxon>
        <taxon>Candida/Lodderomyces clade</taxon>
        <taxon>Candida</taxon>
    </lineage>
</organism>
<evidence type="ECO:0000313" key="10">
    <source>
        <dbReference type="EMBL" id="KAF6066783.1"/>
    </source>
</evidence>
<dbReference type="PANTHER" id="PTHR43982:SF6">
    <property type="entry name" value="UBIQUITIN CARBOXYL-TERMINAL HYDROLASE 2-RELATED"/>
    <property type="match status" value="1"/>
</dbReference>
<dbReference type="PROSITE" id="PS50235">
    <property type="entry name" value="USP_3"/>
    <property type="match status" value="1"/>
</dbReference>
<reference evidence="10 11" key="1">
    <citation type="submission" date="2020-03" db="EMBL/GenBank/DDBJ databases">
        <title>FDA dAtabase for Regulatory Grade micrObial Sequences (FDA-ARGOS): Supporting development and validation of Infectious Disease Dx tests.</title>
        <authorList>
            <person name="Campos J."/>
            <person name="Goldberg B."/>
            <person name="Tallon L."/>
            <person name="Sadzewicz L."/>
            <person name="Vavikolanu K."/>
            <person name="Mehta A."/>
            <person name="Aluvathingal J."/>
            <person name="Nadendla S."/>
            <person name="Nandy P."/>
            <person name="Geyer C."/>
            <person name="Yan Y."/>
            <person name="Sichtig H."/>
        </authorList>
    </citation>
    <scope>NUCLEOTIDE SEQUENCE [LARGE SCALE GENOMIC DNA]</scope>
    <source>
        <strain evidence="10 11">FDAARGOS_656</strain>
    </source>
</reference>